<dbReference type="InterPro" id="IPR040079">
    <property type="entry name" value="Glutathione_S-Trfase"/>
</dbReference>
<dbReference type="InterPro" id="IPR036249">
    <property type="entry name" value="Thioredoxin-like_sf"/>
</dbReference>
<feature type="compositionally biased region" description="Low complexity" evidence="2">
    <location>
        <begin position="35"/>
        <end position="45"/>
    </location>
</feature>
<dbReference type="InterPro" id="IPR026928">
    <property type="entry name" value="FAX/IsoI-like"/>
</dbReference>
<evidence type="ECO:0000313" key="5">
    <source>
        <dbReference type="Proteomes" id="UP000694941"/>
    </source>
</evidence>
<comment type="similarity">
    <text evidence="1">Belongs to the FAX family.</text>
</comment>
<dbReference type="GeneID" id="106457523"/>
<dbReference type="Gene3D" id="1.20.1050.10">
    <property type="match status" value="1"/>
</dbReference>
<dbReference type="SFLD" id="SFLDS00019">
    <property type="entry name" value="Glutathione_Transferase_(cytos"/>
    <property type="match status" value="1"/>
</dbReference>
<feature type="region of interest" description="Disordered" evidence="2">
    <location>
        <begin position="306"/>
        <end position="369"/>
    </location>
</feature>
<feature type="compositionally biased region" description="Basic and acidic residues" evidence="2">
    <location>
        <begin position="309"/>
        <end position="330"/>
    </location>
</feature>
<dbReference type="InterPro" id="IPR036282">
    <property type="entry name" value="Glutathione-S-Trfase_C_sf"/>
</dbReference>
<keyword evidence="5" id="KW-1185">Reference proteome</keyword>
<dbReference type="PANTHER" id="PTHR12289">
    <property type="entry name" value="METAXIN RELATED"/>
    <property type="match status" value="1"/>
</dbReference>
<feature type="compositionally biased region" description="Low complexity" evidence="2">
    <location>
        <begin position="1"/>
        <end position="20"/>
    </location>
</feature>
<dbReference type="Proteomes" id="UP000694941">
    <property type="component" value="Unplaced"/>
</dbReference>
<dbReference type="SFLD" id="SFLDG01200">
    <property type="entry name" value="SUF1.1"/>
    <property type="match status" value="1"/>
</dbReference>
<dbReference type="InterPro" id="IPR012336">
    <property type="entry name" value="Thioredoxin-like_fold"/>
</dbReference>
<feature type="domain" description="Metaxin glutathione S-transferase" evidence="3">
    <location>
        <begin position="225"/>
        <end position="287"/>
    </location>
</feature>
<dbReference type="CDD" id="cd03193">
    <property type="entry name" value="GST_C_Metaxin"/>
    <property type="match status" value="1"/>
</dbReference>
<dbReference type="SFLD" id="SFLDG01180">
    <property type="entry name" value="SUF1"/>
    <property type="match status" value="1"/>
</dbReference>
<dbReference type="SUPFAM" id="SSF47616">
    <property type="entry name" value="GST C-terminal domain-like"/>
    <property type="match status" value="1"/>
</dbReference>
<evidence type="ECO:0000256" key="1">
    <source>
        <dbReference type="ARBA" id="ARBA00006475"/>
    </source>
</evidence>
<feature type="domain" description="Thioredoxin-like fold" evidence="4">
    <location>
        <begin position="74"/>
        <end position="169"/>
    </location>
</feature>
<evidence type="ECO:0000313" key="6">
    <source>
        <dbReference type="RefSeq" id="XP_013772405.1"/>
    </source>
</evidence>
<dbReference type="InterPro" id="IPR033468">
    <property type="entry name" value="Metaxin_GST"/>
</dbReference>
<name>A0ABM1B0Q2_LIMPO</name>
<proteinExistence type="inferred from homology"/>
<accession>A0ABM1B0Q2</accession>
<protein>
    <submittedName>
        <fullName evidence="6">Failed axon connections-like</fullName>
    </submittedName>
</protein>
<dbReference type="Pfam" id="PF17171">
    <property type="entry name" value="GST_C_6"/>
    <property type="match status" value="1"/>
</dbReference>
<dbReference type="InterPro" id="IPR050931">
    <property type="entry name" value="Mito_Protein_Transport_Metaxin"/>
</dbReference>
<dbReference type="PANTHER" id="PTHR12289:SF41">
    <property type="entry name" value="FAILED AXON CONNECTIONS-RELATED"/>
    <property type="match status" value="1"/>
</dbReference>
<gene>
    <name evidence="6" type="primary">LOC106457523</name>
</gene>
<sequence length="369" mass="43079">MTSTETTAENATIETTTNTAPSDNADNTETKGENTSKTTTQTRKQTPVHKTDFEKDVVYLYQFVRCPVVPSVSPFCLKVETWLRMTGLKYENVDHRLKYKSKKGQLPFVELNGTEIADSDIIIGELTKKFEKDLDADLSVDQKNISHAFNSMLNNHTSWVMRWWRYTHPSQFLKTAQLDVKQVLNSKLPKGVLQFFFKMGFKSNVKKTIGHGLGRHSNEEILQFGKNDLKALSEYLQEKPFFFGDEPHLLDCVAFAHLCQFYYVPFGDMKEYMDTECTNLVNFLERMKERYWQDWEEMTKTLGLNTHLPKKEQKEEVKEEEKEKENKETEVPAEEIDKDEKKDVDEKKEEKNNDEGTEEKTKEESEKKE</sequence>
<feature type="compositionally biased region" description="Basic and acidic residues" evidence="2">
    <location>
        <begin position="338"/>
        <end position="369"/>
    </location>
</feature>
<dbReference type="Pfam" id="PF17172">
    <property type="entry name" value="GST_N_4"/>
    <property type="match status" value="1"/>
</dbReference>
<evidence type="ECO:0000259" key="3">
    <source>
        <dbReference type="Pfam" id="PF17171"/>
    </source>
</evidence>
<dbReference type="SUPFAM" id="SSF52833">
    <property type="entry name" value="Thioredoxin-like"/>
    <property type="match status" value="1"/>
</dbReference>
<organism evidence="5 6">
    <name type="scientific">Limulus polyphemus</name>
    <name type="common">Atlantic horseshoe crab</name>
    <dbReference type="NCBI Taxonomy" id="6850"/>
    <lineage>
        <taxon>Eukaryota</taxon>
        <taxon>Metazoa</taxon>
        <taxon>Ecdysozoa</taxon>
        <taxon>Arthropoda</taxon>
        <taxon>Chelicerata</taxon>
        <taxon>Merostomata</taxon>
        <taxon>Xiphosura</taxon>
        <taxon>Limulidae</taxon>
        <taxon>Limulus</taxon>
    </lineage>
</organism>
<evidence type="ECO:0000256" key="2">
    <source>
        <dbReference type="SAM" id="MobiDB-lite"/>
    </source>
</evidence>
<dbReference type="RefSeq" id="XP_013772405.1">
    <property type="nucleotide sequence ID" value="XM_013916951.2"/>
</dbReference>
<reference evidence="6" key="1">
    <citation type="submission" date="2025-08" db="UniProtKB">
        <authorList>
            <consortium name="RefSeq"/>
        </authorList>
    </citation>
    <scope>IDENTIFICATION</scope>
    <source>
        <tissue evidence="6">Muscle</tissue>
    </source>
</reference>
<evidence type="ECO:0000259" key="4">
    <source>
        <dbReference type="Pfam" id="PF17172"/>
    </source>
</evidence>
<feature type="region of interest" description="Disordered" evidence="2">
    <location>
        <begin position="1"/>
        <end position="48"/>
    </location>
</feature>
<dbReference type="CDD" id="cd03080">
    <property type="entry name" value="GST_N_Metaxin_like"/>
    <property type="match status" value="1"/>
</dbReference>